<organism evidence="5 6">
    <name type="scientific">Lentithecium fluviatile CBS 122367</name>
    <dbReference type="NCBI Taxonomy" id="1168545"/>
    <lineage>
        <taxon>Eukaryota</taxon>
        <taxon>Fungi</taxon>
        <taxon>Dikarya</taxon>
        <taxon>Ascomycota</taxon>
        <taxon>Pezizomycotina</taxon>
        <taxon>Dothideomycetes</taxon>
        <taxon>Pleosporomycetidae</taxon>
        <taxon>Pleosporales</taxon>
        <taxon>Massarineae</taxon>
        <taxon>Lentitheciaceae</taxon>
        <taxon>Lentithecium</taxon>
    </lineage>
</organism>
<keyword evidence="1" id="KW-0285">Flavoprotein</keyword>
<reference evidence="5" key="1">
    <citation type="journal article" date="2020" name="Stud. Mycol.">
        <title>101 Dothideomycetes genomes: a test case for predicting lifestyles and emergence of pathogens.</title>
        <authorList>
            <person name="Haridas S."/>
            <person name="Albert R."/>
            <person name="Binder M."/>
            <person name="Bloem J."/>
            <person name="Labutti K."/>
            <person name="Salamov A."/>
            <person name="Andreopoulos B."/>
            <person name="Baker S."/>
            <person name="Barry K."/>
            <person name="Bills G."/>
            <person name="Bluhm B."/>
            <person name="Cannon C."/>
            <person name="Castanera R."/>
            <person name="Culley D."/>
            <person name="Daum C."/>
            <person name="Ezra D."/>
            <person name="Gonzalez J."/>
            <person name="Henrissat B."/>
            <person name="Kuo A."/>
            <person name="Liang C."/>
            <person name="Lipzen A."/>
            <person name="Lutzoni F."/>
            <person name="Magnuson J."/>
            <person name="Mondo S."/>
            <person name="Nolan M."/>
            <person name="Ohm R."/>
            <person name="Pangilinan J."/>
            <person name="Park H.-J."/>
            <person name="Ramirez L."/>
            <person name="Alfaro M."/>
            <person name="Sun H."/>
            <person name="Tritt A."/>
            <person name="Yoshinaga Y."/>
            <person name="Zwiers L.-H."/>
            <person name="Turgeon B."/>
            <person name="Goodwin S."/>
            <person name="Spatafora J."/>
            <person name="Crous P."/>
            <person name="Grigoriev I."/>
        </authorList>
    </citation>
    <scope>NUCLEOTIDE SEQUENCE</scope>
    <source>
        <strain evidence="5">CBS 122367</strain>
    </source>
</reference>
<dbReference type="Proteomes" id="UP000799291">
    <property type="component" value="Unassembled WGS sequence"/>
</dbReference>
<proteinExistence type="predicted"/>
<name>A0A6G1JG40_9PLEO</name>
<evidence type="ECO:0000256" key="1">
    <source>
        <dbReference type="ARBA" id="ARBA00022630"/>
    </source>
</evidence>
<dbReference type="EMBL" id="MU005572">
    <property type="protein sequence ID" value="KAF2689099.1"/>
    <property type="molecule type" value="Genomic_DNA"/>
</dbReference>
<dbReference type="PRINTS" id="PR00420">
    <property type="entry name" value="RNGMNOXGNASE"/>
</dbReference>
<keyword evidence="6" id="KW-1185">Reference proteome</keyword>
<evidence type="ECO:0000256" key="3">
    <source>
        <dbReference type="ARBA" id="ARBA00023002"/>
    </source>
</evidence>
<evidence type="ECO:0000313" key="5">
    <source>
        <dbReference type="EMBL" id="KAF2689099.1"/>
    </source>
</evidence>
<dbReference type="OrthoDB" id="16820at2759"/>
<dbReference type="Pfam" id="PF13450">
    <property type="entry name" value="NAD_binding_8"/>
    <property type="match status" value="1"/>
</dbReference>
<evidence type="ECO:0000256" key="2">
    <source>
        <dbReference type="ARBA" id="ARBA00022827"/>
    </source>
</evidence>
<dbReference type="InterPro" id="IPR036188">
    <property type="entry name" value="FAD/NAD-bd_sf"/>
</dbReference>
<dbReference type="GO" id="GO:0016491">
    <property type="term" value="F:oxidoreductase activity"/>
    <property type="evidence" value="ECO:0007669"/>
    <property type="project" value="UniProtKB-KW"/>
</dbReference>
<dbReference type="PANTHER" id="PTHR46720">
    <property type="entry name" value="HYDROXYLASE, PUTATIVE (AFU_ORTHOLOGUE AFUA_3G01460)-RELATED"/>
    <property type="match status" value="1"/>
</dbReference>
<evidence type="ECO:0000259" key="4">
    <source>
        <dbReference type="Pfam" id="PF01494"/>
    </source>
</evidence>
<gene>
    <name evidence="5" type="ORF">K458DRAFT_439536</name>
</gene>
<dbReference type="GO" id="GO:0071949">
    <property type="term" value="F:FAD binding"/>
    <property type="evidence" value="ECO:0007669"/>
    <property type="project" value="InterPro"/>
</dbReference>
<dbReference type="PANTHER" id="PTHR46720:SF3">
    <property type="entry name" value="FAD-BINDING DOMAIN-CONTAINING PROTEIN-RELATED"/>
    <property type="match status" value="1"/>
</dbReference>
<accession>A0A6G1JG40</accession>
<keyword evidence="3" id="KW-0560">Oxidoreductase</keyword>
<protein>
    <submittedName>
        <fullName evidence="5">Salicylate hydroxylase</fullName>
    </submittedName>
</protein>
<keyword evidence="2" id="KW-0274">FAD</keyword>
<sequence length="399" mass="43419">MSSDHSIRIAIIGGGLAGATLANTLLKHGHLDVNIFESALENGGPLTDVIERAGGVTMTSSRLCMASGPSAMSVLFDLAAEQRGKVVHRATLLAELLKPLDAAKKHTNKKLNRIDDAENGPIKLHFDDGTTFDADAVVGADGVRGFVRNHVLGKDDPAVPAKPAGFWDSRSLVPLQKAKELLGEEYFEVNRQYGWVGDGVFFMHDVLDGGETVQFVLCGMMDEEWGEGEWSKDLDRAAVEKAVETWTETPVKKSIIDVMLQSADLKAFTEQHHDRDAPTYSKGRVCIMGDAAHSMTPWQGSGAGQAIEDAMVLETLLEEFKTSGELTAAFKAYDQVRRPRTQKIVHSSYGTGLIMCGRGEGIGLDIDKIREALPGRWAFIYGQDQAEHKKEALAALKML</sequence>
<dbReference type="InterPro" id="IPR002938">
    <property type="entry name" value="FAD-bd"/>
</dbReference>
<dbReference type="Pfam" id="PF01494">
    <property type="entry name" value="FAD_binding_3"/>
    <property type="match status" value="1"/>
</dbReference>
<evidence type="ECO:0000313" key="6">
    <source>
        <dbReference type="Proteomes" id="UP000799291"/>
    </source>
</evidence>
<dbReference type="SUPFAM" id="SSF51905">
    <property type="entry name" value="FAD/NAD(P)-binding domain"/>
    <property type="match status" value="1"/>
</dbReference>
<dbReference type="Gene3D" id="3.50.50.60">
    <property type="entry name" value="FAD/NAD(P)-binding domain"/>
    <property type="match status" value="1"/>
</dbReference>
<feature type="domain" description="FAD-binding" evidence="4">
    <location>
        <begin position="112"/>
        <end position="347"/>
    </location>
</feature>
<dbReference type="InterPro" id="IPR051104">
    <property type="entry name" value="FAD_monoxygenase"/>
</dbReference>
<dbReference type="AlphaFoldDB" id="A0A6G1JG40"/>
<dbReference type="GO" id="GO:0044550">
    <property type="term" value="P:secondary metabolite biosynthetic process"/>
    <property type="evidence" value="ECO:0007669"/>
    <property type="project" value="TreeGrafter"/>
</dbReference>